<evidence type="ECO:0000256" key="2">
    <source>
        <dbReference type="ARBA" id="ARBA00022670"/>
    </source>
</evidence>
<dbReference type="InterPro" id="IPR038765">
    <property type="entry name" value="Papain-like_cys_pep_sf"/>
</dbReference>
<dbReference type="PANTHER" id="PTHR12411">
    <property type="entry name" value="CYSTEINE PROTEASE FAMILY C1-RELATED"/>
    <property type="match status" value="1"/>
</dbReference>
<organism evidence="10">
    <name type="scientific">Sipha flava</name>
    <name type="common">yellow sugarcane aphid</name>
    <dbReference type="NCBI Taxonomy" id="143950"/>
    <lineage>
        <taxon>Eukaryota</taxon>
        <taxon>Metazoa</taxon>
        <taxon>Ecdysozoa</taxon>
        <taxon>Arthropoda</taxon>
        <taxon>Hexapoda</taxon>
        <taxon>Insecta</taxon>
        <taxon>Pterygota</taxon>
        <taxon>Neoptera</taxon>
        <taxon>Paraneoptera</taxon>
        <taxon>Hemiptera</taxon>
        <taxon>Sternorrhyncha</taxon>
        <taxon>Aphidomorpha</taxon>
        <taxon>Aphidoidea</taxon>
        <taxon>Aphididae</taxon>
        <taxon>Sipha</taxon>
    </lineage>
</organism>
<dbReference type="Pfam" id="PF08246">
    <property type="entry name" value="Inhibitor_I29"/>
    <property type="match status" value="1"/>
</dbReference>
<dbReference type="SMART" id="SM00848">
    <property type="entry name" value="Inhibitor_I29"/>
    <property type="match status" value="1"/>
</dbReference>
<keyword evidence="5" id="KW-0865">Zymogen</keyword>
<keyword evidence="7" id="KW-0812">Transmembrane</keyword>
<evidence type="ECO:0000256" key="4">
    <source>
        <dbReference type="ARBA" id="ARBA00022807"/>
    </source>
</evidence>
<evidence type="ECO:0000313" key="11">
    <source>
        <dbReference type="Proteomes" id="UP000694846"/>
    </source>
</evidence>
<dbReference type="InterPro" id="IPR039417">
    <property type="entry name" value="Peptidase_C1A_papain-like"/>
</dbReference>
<dbReference type="GO" id="GO:0008234">
    <property type="term" value="F:cysteine-type peptidase activity"/>
    <property type="evidence" value="ECO:0007669"/>
    <property type="project" value="UniProtKB-KW"/>
</dbReference>
<keyword evidence="7" id="KW-0472">Membrane</keyword>
<feature type="domain" description="Peptidase C1A papain C-terminal" evidence="8">
    <location>
        <begin position="124"/>
        <end position="336"/>
    </location>
</feature>
<dbReference type="InterPro" id="IPR000169">
    <property type="entry name" value="Pept_cys_AS"/>
</dbReference>
<evidence type="ECO:0000256" key="1">
    <source>
        <dbReference type="ARBA" id="ARBA00008455"/>
    </source>
</evidence>
<evidence type="ECO:0000256" key="6">
    <source>
        <dbReference type="ARBA" id="ARBA00023157"/>
    </source>
</evidence>
<evidence type="ECO:0000256" key="5">
    <source>
        <dbReference type="ARBA" id="ARBA00023145"/>
    </source>
</evidence>
<dbReference type="AlphaFoldDB" id="A0A2S2R4S2"/>
<protein>
    <submittedName>
        <fullName evidence="10">Cathepsin O</fullName>
    </submittedName>
    <submittedName>
        <fullName evidence="12">Ervatamin-B-like</fullName>
    </submittedName>
</protein>
<dbReference type="RefSeq" id="XP_025422110.1">
    <property type="nucleotide sequence ID" value="XM_025566325.1"/>
</dbReference>
<dbReference type="PROSITE" id="PS00139">
    <property type="entry name" value="THIOL_PROTEASE_CYS"/>
    <property type="match status" value="1"/>
</dbReference>
<dbReference type="Pfam" id="PF00112">
    <property type="entry name" value="Peptidase_C1"/>
    <property type="match status" value="1"/>
</dbReference>
<keyword evidence="2" id="KW-0645">Protease</keyword>
<reference evidence="10" key="1">
    <citation type="submission" date="2018-04" db="EMBL/GenBank/DDBJ databases">
        <title>Transcriptome assembly of Sipha flava.</title>
        <authorList>
            <person name="Scully E.D."/>
            <person name="Geib S.M."/>
            <person name="Palmer N.A."/>
            <person name="Koch K."/>
            <person name="Bradshaw J."/>
            <person name="Heng-Moss T."/>
            <person name="Sarath G."/>
        </authorList>
    </citation>
    <scope>NUCLEOTIDE SEQUENCE</scope>
</reference>
<keyword evidence="6" id="KW-1015">Disulfide bond</keyword>
<evidence type="ECO:0000259" key="8">
    <source>
        <dbReference type="SMART" id="SM00645"/>
    </source>
</evidence>
<evidence type="ECO:0000259" key="9">
    <source>
        <dbReference type="SMART" id="SM00848"/>
    </source>
</evidence>
<sequence>MVVSNILRTSVVVGGVVLILFFLMAITKNNQEQREFEQFIRMFNKSYVNSTERNIRFKRFQASLNNIRLLRHSCNGCSSYGITKFSDLSPEEFTKTHLTPISPRISRTETFNMGKSKRSTTTAMLSNIDWRDKGVVTSVRNQKNCGACWAVSAVEMIESVYAIKTGVLQTFSVQEMIDCSGGINQGCLGGSVAYLLLWLVENNITVLKEENYPTIYADQICTLSQTPDEGVKIKSFLTLNLMNREDLLVTYLSKSPVSVALNALPWQYYVGGIISQCDNSIESLNHAAEIVGYQLGVNPYYILKNSWGTNFGNDGYVYVAIGNNECGIGWEVDVITNVV</sequence>
<dbReference type="SUPFAM" id="SSF54001">
    <property type="entry name" value="Cysteine proteinases"/>
    <property type="match status" value="1"/>
</dbReference>
<feature type="transmembrane region" description="Helical" evidence="7">
    <location>
        <begin position="6"/>
        <end position="26"/>
    </location>
</feature>
<dbReference type="InterPro" id="IPR000668">
    <property type="entry name" value="Peptidase_C1A_C"/>
</dbReference>
<dbReference type="Proteomes" id="UP000694846">
    <property type="component" value="Unplaced"/>
</dbReference>
<dbReference type="OrthoDB" id="498368at2759"/>
<proteinExistence type="inferred from homology"/>
<keyword evidence="3" id="KW-0378">Hydrolase</keyword>
<keyword evidence="7" id="KW-1133">Transmembrane helix</keyword>
<name>A0A2S2R4S2_9HEMI</name>
<dbReference type="GO" id="GO:0006508">
    <property type="term" value="P:proteolysis"/>
    <property type="evidence" value="ECO:0007669"/>
    <property type="project" value="UniProtKB-KW"/>
</dbReference>
<dbReference type="SMART" id="SM00645">
    <property type="entry name" value="Pept_C1"/>
    <property type="match status" value="1"/>
</dbReference>
<dbReference type="Gene3D" id="3.90.70.10">
    <property type="entry name" value="Cysteine proteinases"/>
    <property type="match status" value="1"/>
</dbReference>
<evidence type="ECO:0000313" key="10">
    <source>
        <dbReference type="EMBL" id="MBY84996.1"/>
    </source>
</evidence>
<feature type="domain" description="Cathepsin propeptide inhibitor" evidence="9">
    <location>
        <begin position="36"/>
        <end position="93"/>
    </location>
</feature>
<dbReference type="InterPro" id="IPR013128">
    <property type="entry name" value="Peptidase_C1A"/>
</dbReference>
<reference evidence="12" key="2">
    <citation type="submission" date="2025-04" db="UniProtKB">
        <authorList>
            <consortium name="RefSeq"/>
        </authorList>
    </citation>
    <scope>IDENTIFICATION</scope>
    <source>
        <tissue evidence="12">Whole body</tissue>
    </source>
</reference>
<comment type="similarity">
    <text evidence="1">Belongs to the peptidase C1 family.</text>
</comment>
<gene>
    <name evidence="10" type="primary">CTSO</name>
    <name evidence="12" type="synonym">LOC112691893</name>
    <name evidence="10" type="ORF">g.28896</name>
</gene>
<keyword evidence="11" id="KW-1185">Reference proteome</keyword>
<dbReference type="CDD" id="cd02248">
    <property type="entry name" value="Peptidase_C1A"/>
    <property type="match status" value="1"/>
</dbReference>
<keyword evidence="4" id="KW-0788">Thiol protease</keyword>
<evidence type="ECO:0000256" key="7">
    <source>
        <dbReference type="SAM" id="Phobius"/>
    </source>
</evidence>
<evidence type="ECO:0000256" key="3">
    <source>
        <dbReference type="ARBA" id="ARBA00022801"/>
    </source>
</evidence>
<accession>A0A2S2R4S2</accession>
<evidence type="ECO:0000313" key="12">
    <source>
        <dbReference type="RefSeq" id="XP_025422110.1"/>
    </source>
</evidence>
<dbReference type="EMBL" id="GGMS01015793">
    <property type="protein sequence ID" value="MBY84996.1"/>
    <property type="molecule type" value="Transcribed_RNA"/>
</dbReference>
<dbReference type="InterPro" id="IPR013201">
    <property type="entry name" value="Prot_inhib_I29"/>
</dbReference>